<feature type="domain" description="HTH luxR-type" evidence="1">
    <location>
        <begin position="292"/>
        <end position="349"/>
    </location>
</feature>
<sequence>MRMMNTGEADLLAALHDGLWDQPLWSRFLGLLQGATGAATASLIVRPKEGPAVHFHAGDSLPLALQEYFTRDDDAARLLREGRVYAWDELTAADQGVRTFATPEGFGFRHLRTLRLTDANDAHAWLTIAGPRDMGAASAALLSRLGPHLKIALNNLAALERERRRASISSEMIGRLNFGWLTIDARCRIIDQSANVQDILRRTALLRHGRYDRLTFAAAAIDRDVAALAKAFAQDPRIRPRAFRLCQDPWMDMFVTAIPDRQPSGASPAVAMLYLSGDRWSRDDRCEQLIDLFGLLPSEARLAWAMAQGRSIAEAAHDLGLTTETARNYSKKIYAKTGAGGQADLVRIIFTSVLAII</sequence>
<dbReference type="InterPro" id="IPR016032">
    <property type="entry name" value="Sig_transdc_resp-reg_C-effctor"/>
</dbReference>
<accession>A0ABS8H674</accession>
<evidence type="ECO:0000313" key="2">
    <source>
        <dbReference type="EMBL" id="MCC4233923.1"/>
    </source>
</evidence>
<dbReference type="Gene3D" id="1.10.10.10">
    <property type="entry name" value="Winged helix-like DNA-binding domain superfamily/Winged helix DNA-binding domain"/>
    <property type="match status" value="1"/>
</dbReference>
<organism evidence="2 3">
    <name type="scientific">Sphingobium soli</name>
    <dbReference type="NCBI Taxonomy" id="1591116"/>
    <lineage>
        <taxon>Bacteria</taxon>
        <taxon>Pseudomonadati</taxon>
        <taxon>Pseudomonadota</taxon>
        <taxon>Alphaproteobacteria</taxon>
        <taxon>Sphingomonadales</taxon>
        <taxon>Sphingomonadaceae</taxon>
        <taxon>Sphingobium</taxon>
    </lineage>
</organism>
<evidence type="ECO:0000259" key="1">
    <source>
        <dbReference type="SMART" id="SM00421"/>
    </source>
</evidence>
<evidence type="ECO:0000313" key="3">
    <source>
        <dbReference type="Proteomes" id="UP001198830"/>
    </source>
</evidence>
<reference evidence="2 3" key="1">
    <citation type="submission" date="2021-10" db="EMBL/GenBank/DDBJ databases">
        <title>The diversity and Nitrogen Metabolism of Culturable Nitrate-Utilizing Bacteria Within the Oxygen Minimum Zone of the Changjiang (Yangtze River)Estuary.</title>
        <authorList>
            <person name="Zhang D."/>
            <person name="Zheng J."/>
            <person name="Liu S."/>
            <person name="He W."/>
        </authorList>
    </citation>
    <scope>NUCLEOTIDE SEQUENCE [LARGE SCALE GENOMIC DNA]</scope>
    <source>
        <strain evidence="2 3">FXH275-2</strain>
    </source>
</reference>
<dbReference type="SUPFAM" id="SSF46894">
    <property type="entry name" value="C-terminal effector domain of the bipartite response regulators"/>
    <property type="match status" value="1"/>
</dbReference>
<keyword evidence="3" id="KW-1185">Reference proteome</keyword>
<protein>
    <submittedName>
        <fullName evidence="2">Helix-turn-helix transcriptional regulator</fullName>
    </submittedName>
</protein>
<dbReference type="EMBL" id="JAJGNP010000013">
    <property type="protein sequence ID" value="MCC4233923.1"/>
    <property type="molecule type" value="Genomic_DNA"/>
</dbReference>
<dbReference type="SMART" id="SM00421">
    <property type="entry name" value="HTH_LUXR"/>
    <property type="match status" value="1"/>
</dbReference>
<dbReference type="InterPro" id="IPR036388">
    <property type="entry name" value="WH-like_DNA-bd_sf"/>
</dbReference>
<dbReference type="InterPro" id="IPR000792">
    <property type="entry name" value="Tscrpt_reg_LuxR_C"/>
</dbReference>
<name>A0ABS8H674_9SPHN</name>
<gene>
    <name evidence="2" type="ORF">LL253_14675</name>
</gene>
<comment type="caution">
    <text evidence="2">The sequence shown here is derived from an EMBL/GenBank/DDBJ whole genome shotgun (WGS) entry which is preliminary data.</text>
</comment>
<proteinExistence type="predicted"/>
<dbReference type="Proteomes" id="UP001198830">
    <property type="component" value="Unassembled WGS sequence"/>
</dbReference>